<dbReference type="Pfam" id="PF01423">
    <property type="entry name" value="LSM"/>
    <property type="match status" value="1"/>
</dbReference>
<evidence type="ECO:0000313" key="5">
    <source>
        <dbReference type="EMBL" id="KAJ8510093.1"/>
    </source>
</evidence>
<sequence>MSWARPEDIFSISLAIYLDKKLLVFLHDEQKIMGILRSFGEFACMVVEGACEQVIVGDLYCDIPLGLYVIRGDTIVLVGELDLEGENLPTDAVNVSVAEIRRMPLPYLLFSSCNLRVLPLEEFCDQVGEGLGLNTRVQINIDWFQITMLSYPGSAKMVKISSASGKRCNGLILYQSGNGKDRSLPFFILWLVLMIIKLKIRLISVPSSRSPPSPSPSPSRDFGIWV</sequence>
<proteinExistence type="predicted"/>
<dbReference type="SUPFAM" id="SSF50182">
    <property type="entry name" value="Sm-like ribonucleoproteins"/>
    <property type="match status" value="1"/>
</dbReference>
<dbReference type="SMART" id="SM00651">
    <property type="entry name" value="Sm"/>
    <property type="match status" value="1"/>
</dbReference>
<gene>
    <name evidence="5" type="ORF">OPV22_000527</name>
</gene>
<dbReference type="AlphaFoldDB" id="A0AAV8RRX9"/>
<feature type="region of interest" description="Disordered" evidence="3">
    <location>
        <begin position="206"/>
        <end position="226"/>
    </location>
</feature>
<name>A0AAV8RRX9_ENSVE</name>
<evidence type="ECO:0000256" key="2">
    <source>
        <dbReference type="ARBA" id="ARBA00023274"/>
    </source>
</evidence>
<dbReference type="GO" id="GO:1990904">
    <property type="term" value="C:ribonucleoprotein complex"/>
    <property type="evidence" value="ECO:0007669"/>
    <property type="project" value="UniProtKB-KW"/>
</dbReference>
<evidence type="ECO:0000259" key="4">
    <source>
        <dbReference type="SMART" id="SM00651"/>
    </source>
</evidence>
<dbReference type="PANTHER" id="PTHR15588:SF8">
    <property type="entry name" value="U6 SNRNA-ASSOCIATED SM-LIKE PROTEIN LSM1"/>
    <property type="match status" value="1"/>
</dbReference>
<evidence type="ECO:0000256" key="1">
    <source>
        <dbReference type="ARBA" id="ARBA00022884"/>
    </source>
</evidence>
<dbReference type="EMBL" id="JAQQAF010000001">
    <property type="protein sequence ID" value="KAJ8510093.1"/>
    <property type="molecule type" value="Genomic_DNA"/>
</dbReference>
<dbReference type="InterPro" id="IPR010920">
    <property type="entry name" value="LSM_dom_sf"/>
</dbReference>
<dbReference type="GO" id="GO:0000290">
    <property type="term" value="P:deadenylation-dependent decapping of nuclear-transcribed mRNA"/>
    <property type="evidence" value="ECO:0007669"/>
    <property type="project" value="TreeGrafter"/>
</dbReference>
<dbReference type="InterPro" id="IPR001163">
    <property type="entry name" value="Sm_dom_euk/arc"/>
</dbReference>
<feature type="domain" description="Sm" evidence="4">
    <location>
        <begin position="12"/>
        <end position="80"/>
    </location>
</feature>
<protein>
    <recommendedName>
        <fullName evidence="4">Sm domain-containing protein</fullName>
    </recommendedName>
</protein>
<dbReference type="InterPro" id="IPR044642">
    <property type="entry name" value="PTHR15588"/>
</dbReference>
<accession>A0AAV8RRX9</accession>
<dbReference type="GO" id="GO:0003729">
    <property type="term" value="F:mRNA binding"/>
    <property type="evidence" value="ECO:0007669"/>
    <property type="project" value="TreeGrafter"/>
</dbReference>
<dbReference type="Proteomes" id="UP001222027">
    <property type="component" value="Unassembled WGS sequence"/>
</dbReference>
<dbReference type="GO" id="GO:1990726">
    <property type="term" value="C:Lsm1-7-Pat1 complex"/>
    <property type="evidence" value="ECO:0007669"/>
    <property type="project" value="TreeGrafter"/>
</dbReference>
<comment type="caution">
    <text evidence="5">The sequence shown here is derived from an EMBL/GenBank/DDBJ whole genome shotgun (WGS) entry which is preliminary data.</text>
</comment>
<keyword evidence="6" id="KW-1185">Reference proteome</keyword>
<reference evidence="5 6" key="1">
    <citation type="submission" date="2022-12" db="EMBL/GenBank/DDBJ databases">
        <title>Chromosome-scale assembly of the Ensete ventricosum genome.</title>
        <authorList>
            <person name="Dussert Y."/>
            <person name="Stocks J."/>
            <person name="Wendawek A."/>
            <person name="Woldeyes F."/>
            <person name="Nichols R.A."/>
            <person name="Borrell J.S."/>
        </authorList>
    </citation>
    <scope>NUCLEOTIDE SEQUENCE [LARGE SCALE GENOMIC DNA]</scope>
    <source>
        <strain evidence="6">cv. Maze</strain>
        <tissue evidence="5">Seeds</tissue>
    </source>
</reference>
<evidence type="ECO:0000313" key="6">
    <source>
        <dbReference type="Proteomes" id="UP001222027"/>
    </source>
</evidence>
<dbReference type="Gene3D" id="2.30.30.100">
    <property type="match status" value="1"/>
</dbReference>
<keyword evidence="1" id="KW-0694">RNA-binding</keyword>
<organism evidence="5 6">
    <name type="scientific">Ensete ventricosum</name>
    <name type="common">Abyssinian banana</name>
    <name type="synonym">Musa ensete</name>
    <dbReference type="NCBI Taxonomy" id="4639"/>
    <lineage>
        <taxon>Eukaryota</taxon>
        <taxon>Viridiplantae</taxon>
        <taxon>Streptophyta</taxon>
        <taxon>Embryophyta</taxon>
        <taxon>Tracheophyta</taxon>
        <taxon>Spermatophyta</taxon>
        <taxon>Magnoliopsida</taxon>
        <taxon>Liliopsida</taxon>
        <taxon>Zingiberales</taxon>
        <taxon>Musaceae</taxon>
        <taxon>Ensete</taxon>
    </lineage>
</organism>
<dbReference type="PANTHER" id="PTHR15588">
    <property type="entry name" value="LSM1"/>
    <property type="match status" value="1"/>
</dbReference>
<evidence type="ECO:0000256" key="3">
    <source>
        <dbReference type="SAM" id="MobiDB-lite"/>
    </source>
</evidence>
<keyword evidence="2" id="KW-0687">Ribonucleoprotein</keyword>
<dbReference type="GO" id="GO:0000932">
    <property type="term" value="C:P-body"/>
    <property type="evidence" value="ECO:0007669"/>
    <property type="project" value="TreeGrafter"/>
</dbReference>